<dbReference type="RefSeq" id="WP_095350093.1">
    <property type="nucleotide sequence ID" value="NZ_JBDNMF010000001.1"/>
</dbReference>
<evidence type="ECO:0000313" key="3">
    <source>
        <dbReference type="Proteomes" id="UP000216151"/>
    </source>
</evidence>
<feature type="transmembrane region" description="Helical" evidence="1">
    <location>
        <begin position="12"/>
        <end position="31"/>
    </location>
</feature>
<proteinExistence type="predicted"/>
<keyword evidence="3" id="KW-1185">Reference proteome</keyword>
<keyword evidence="1" id="KW-0812">Transmembrane</keyword>
<evidence type="ECO:0000256" key="1">
    <source>
        <dbReference type="SAM" id="Phobius"/>
    </source>
</evidence>
<gene>
    <name evidence="2" type="ORF">B8X00_10320</name>
</gene>
<organism evidence="2 3">
    <name type="scientific">Acetobacter fabarum</name>
    <dbReference type="NCBI Taxonomy" id="483199"/>
    <lineage>
        <taxon>Bacteria</taxon>
        <taxon>Pseudomonadati</taxon>
        <taxon>Pseudomonadota</taxon>
        <taxon>Alphaproteobacteria</taxon>
        <taxon>Acetobacterales</taxon>
        <taxon>Acetobacteraceae</taxon>
        <taxon>Acetobacter</taxon>
    </lineage>
</organism>
<feature type="transmembrane region" description="Helical" evidence="1">
    <location>
        <begin position="69"/>
        <end position="91"/>
    </location>
</feature>
<keyword evidence="1" id="KW-1133">Transmembrane helix</keyword>
<dbReference type="EMBL" id="NCXK01000016">
    <property type="protein sequence ID" value="PAK77580.1"/>
    <property type="molecule type" value="Genomic_DNA"/>
</dbReference>
<keyword evidence="1" id="KW-0472">Membrane</keyword>
<name>A0A269XWI0_9PROT</name>
<accession>A0A269XWI0</accession>
<dbReference type="AlphaFoldDB" id="A0A269XWI0"/>
<reference evidence="2 3" key="1">
    <citation type="submission" date="2017-04" db="EMBL/GenBank/DDBJ databases">
        <title>Kefir bacterial isolates.</title>
        <authorList>
            <person name="Kim Y."/>
            <person name="Blasche S."/>
            <person name="Patil K.R."/>
        </authorList>
    </citation>
    <scope>NUCLEOTIDE SEQUENCE [LARGE SCALE GENOMIC DNA]</scope>
    <source>
        <strain evidence="2 3">KR</strain>
    </source>
</reference>
<dbReference type="Proteomes" id="UP000216151">
    <property type="component" value="Unassembled WGS sequence"/>
</dbReference>
<feature type="transmembrane region" description="Helical" evidence="1">
    <location>
        <begin position="43"/>
        <end position="63"/>
    </location>
</feature>
<dbReference type="OrthoDB" id="7220090at2"/>
<protein>
    <submittedName>
        <fullName evidence="2">Uncharacterized protein</fullName>
    </submittedName>
</protein>
<comment type="caution">
    <text evidence="2">The sequence shown here is derived from an EMBL/GenBank/DDBJ whole genome shotgun (WGS) entry which is preliminary data.</text>
</comment>
<sequence>MTETVLGLTESIIVAACMLWACSLAFVRNRLGFTRSLLPKNQIVALRLFALITFGCAIKVSLAAPAVPALAVCIMLLSVNSVIFAVIFCFLEKKR</sequence>
<evidence type="ECO:0000313" key="2">
    <source>
        <dbReference type="EMBL" id="PAK77580.1"/>
    </source>
</evidence>